<organism evidence="1 2">
    <name type="scientific">Aspergillus ochraceoroseus</name>
    <dbReference type="NCBI Taxonomy" id="138278"/>
    <lineage>
        <taxon>Eukaryota</taxon>
        <taxon>Fungi</taxon>
        <taxon>Dikarya</taxon>
        <taxon>Ascomycota</taxon>
        <taxon>Pezizomycotina</taxon>
        <taxon>Eurotiomycetes</taxon>
        <taxon>Eurotiomycetidae</taxon>
        <taxon>Eurotiales</taxon>
        <taxon>Aspergillaceae</taxon>
        <taxon>Aspergillus</taxon>
        <taxon>Aspergillus subgen. Nidulantes</taxon>
    </lineage>
</organism>
<keyword evidence="1" id="KW-0808">Transferase</keyword>
<keyword evidence="1" id="KW-0418">Kinase</keyword>
<dbReference type="PANTHER" id="PTHR12083">
    <property type="entry name" value="BIFUNCTIONAL POLYNUCLEOTIDE PHOSPHATASE/KINASE"/>
    <property type="match status" value="1"/>
</dbReference>
<dbReference type="SUPFAM" id="SSF52540">
    <property type="entry name" value="P-loop containing nucleoside triphosphate hydrolases"/>
    <property type="match status" value="1"/>
</dbReference>
<evidence type="ECO:0000313" key="1">
    <source>
        <dbReference type="EMBL" id="KKK12749.1"/>
    </source>
</evidence>
<dbReference type="Pfam" id="PF13671">
    <property type="entry name" value="AAA_33"/>
    <property type="match status" value="1"/>
</dbReference>
<name>A0A0F8TZ43_9EURO</name>
<dbReference type="EMBL" id="JYKN01003401">
    <property type="protein sequence ID" value="KKK12749.1"/>
    <property type="molecule type" value="Genomic_DNA"/>
</dbReference>
<evidence type="ECO:0000313" key="2">
    <source>
        <dbReference type="Proteomes" id="UP000034947"/>
    </source>
</evidence>
<keyword evidence="2" id="KW-1185">Reference proteome</keyword>
<reference evidence="1 2" key="1">
    <citation type="submission" date="2015-02" db="EMBL/GenBank/DDBJ databases">
        <title>Draft Genome Sequences of Two Closely-Related Aflatoxigenic Aspergillus Species Obtained from the Cote d'Ivoire.</title>
        <authorList>
            <person name="Moore G.G."/>
            <person name="Beltz S.B."/>
            <person name="Mack B.M."/>
        </authorList>
    </citation>
    <scope>NUCLEOTIDE SEQUENCE [LARGE SCALE GENOMIC DNA]</scope>
    <source>
        <strain evidence="1 2">SRRC1432</strain>
    </source>
</reference>
<sequence>TPILTRKQRQKCIKVAKEHLAAGRSVVVDNTNADPETRSQWVDIAEEFKIPIRCVYFSAPPTVCRHNNAVRAANKGLNPESRTLLPGIAFGDFLRRFKEPTMSEGFQEIVRVDFQFRGDDAAQQIWKQYWI</sequence>
<dbReference type="PANTHER" id="PTHR12083:SF9">
    <property type="entry name" value="BIFUNCTIONAL POLYNUCLEOTIDE PHOSPHATASE_KINASE"/>
    <property type="match status" value="1"/>
</dbReference>
<dbReference type="AlphaFoldDB" id="A0A0F8TZ43"/>
<dbReference type="GO" id="GO:0003690">
    <property type="term" value="F:double-stranded DNA binding"/>
    <property type="evidence" value="ECO:0007669"/>
    <property type="project" value="TreeGrafter"/>
</dbReference>
<accession>A0A0F8TZ43</accession>
<protein>
    <submittedName>
        <fullName evidence="1">Polynucleotide kinase-3'-phosphatase</fullName>
    </submittedName>
</protein>
<proteinExistence type="predicted"/>
<dbReference type="GO" id="GO:0046403">
    <property type="term" value="F:polynucleotide 3'-phosphatase activity"/>
    <property type="evidence" value="ECO:0007669"/>
    <property type="project" value="TreeGrafter"/>
</dbReference>
<comment type="caution">
    <text evidence="1">The sequence shown here is derived from an EMBL/GenBank/DDBJ whole genome shotgun (WGS) entry which is preliminary data.</text>
</comment>
<dbReference type="GO" id="GO:0006281">
    <property type="term" value="P:DNA repair"/>
    <property type="evidence" value="ECO:0007669"/>
    <property type="project" value="TreeGrafter"/>
</dbReference>
<feature type="non-terminal residue" evidence="1">
    <location>
        <position position="1"/>
    </location>
</feature>
<dbReference type="InterPro" id="IPR027417">
    <property type="entry name" value="P-loop_NTPase"/>
</dbReference>
<dbReference type="VEuPathDB" id="FungiDB:P175DRAFT_0461841"/>
<dbReference type="Proteomes" id="UP000034947">
    <property type="component" value="Unassembled WGS sequence"/>
</dbReference>
<dbReference type="GO" id="GO:0046404">
    <property type="term" value="F:ATP-dependent polydeoxyribonucleotide 5'-hydroxyl-kinase activity"/>
    <property type="evidence" value="ECO:0007669"/>
    <property type="project" value="TreeGrafter"/>
</dbReference>
<gene>
    <name evidence="1" type="ORF">AOCH_007363</name>
</gene>
<dbReference type="Gene3D" id="3.40.50.300">
    <property type="entry name" value="P-loop containing nucleotide triphosphate hydrolases"/>
    <property type="match status" value="1"/>
</dbReference>